<accession>A0ABU4U9R4</accession>
<dbReference type="InterPro" id="IPR055259">
    <property type="entry name" value="YkvP/CgeB_Glyco_trans-like"/>
</dbReference>
<dbReference type="RefSeq" id="WP_319960446.1">
    <property type="nucleotide sequence ID" value="NZ_JAXARY010000001.1"/>
</dbReference>
<gene>
    <name evidence="2" type="ORF">QLH52_02595</name>
</gene>
<protein>
    <recommendedName>
        <fullName evidence="1">Spore protein YkvP/CgeB glycosyl transferase-like domain-containing protein</fullName>
    </recommendedName>
</protein>
<dbReference type="Proteomes" id="UP001284537">
    <property type="component" value="Unassembled WGS sequence"/>
</dbReference>
<reference evidence="2 3" key="1">
    <citation type="submission" date="2023-11" db="EMBL/GenBank/DDBJ databases">
        <authorList>
            <person name="Ouyang M.-Y."/>
        </authorList>
    </citation>
    <scope>NUCLEOTIDE SEQUENCE [LARGE SCALE GENOMIC DNA]</scope>
    <source>
        <strain evidence="2 3">OY6</strain>
    </source>
</reference>
<dbReference type="EMBL" id="JAXARY010000001">
    <property type="protein sequence ID" value="MDX8126156.1"/>
    <property type="molecule type" value="Genomic_DNA"/>
</dbReference>
<evidence type="ECO:0000313" key="3">
    <source>
        <dbReference type="Proteomes" id="UP001284537"/>
    </source>
</evidence>
<feature type="domain" description="Spore protein YkvP/CgeB glycosyl transferase-like" evidence="1">
    <location>
        <begin position="240"/>
        <end position="378"/>
    </location>
</feature>
<evidence type="ECO:0000313" key="2">
    <source>
        <dbReference type="EMBL" id="MDX8126156.1"/>
    </source>
</evidence>
<comment type="caution">
    <text evidence="2">The sequence shown here is derived from an EMBL/GenBank/DDBJ whole genome shotgun (WGS) entry which is preliminary data.</text>
</comment>
<evidence type="ECO:0000259" key="1">
    <source>
        <dbReference type="Pfam" id="PF13524"/>
    </source>
</evidence>
<organism evidence="2 3">
    <name type="scientific">Methylomonas defluvii</name>
    <dbReference type="NCBI Taxonomy" id="3045149"/>
    <lineage>
        <taxon>Bacteria</taxon>
        <taxon>Pseudomonadati</taxon>
        <taxon>Pseudomonadota</taxon>
        <taxon>Gammaproteobacteria</taxon>
        <taxon>Methylococcales</taxon>
        <taxon>Methylococcaceae</taxon>
        <taxon>Methylomonas</taxon>
    </lineage>
</organism>
<proteinExistence type="predicted"/>
<keyword evidence="3" id="KW-1185">Reference proteome</keyword>
<sequence>MRVQHLALFMPRNTPFYRRVYGFLRDAFASLDVRVSGGCGLLDEAQMQAWLAKHKPDAVFEMNRVKDEVPALHRYKIPHIAWIVDFQGRTEAQIAGSEITYFFDPGWDANYCTGGLQDWLPPGTCVQTFQPLPGALPLDVEFNFIGHIPLPWSAAELARPVAADSTLTFAELLQRYDRHLQTTREQIKTHGDLKRIIDDLLDVAGATPEPEFLNACYYNLMERTKRVQNRTELLNFALGKSKSIAIYGSDNWAQWREYRPFYRHFLDCPAELNRVHQYSRINLHDGVSFHFRAIDCLASGGLLFWYDNDEVDSEVLLGRGLHDHFDASRHYFAFKSENFEYVYQQAIEGRAMGQAIVAEVRALIAAKHTWRARAEKIIHDLAYV</sequence>
<name>A0ABU4U9R4_9GAMM</name>
<dbReference type="Pfam" id="PF13524">
    <property type="entry name" value="Glyco_trans_1_2"/>
    <property type="match status" value="1"/>
</dbReference>